<dbReference type="AlphaFoldDB" id="A0A8T0HQN1"/>
<comment type="caution">
    <text evidence="1">The sequence shown here is derived from an EMBL/GenBank/DDBJ whole genome shotgun (WGS) entry which is preliminary data.</text>
</comment>
<protein>
    <submittedName>
        <fullName evidence="1">Uncharacterized protein</fullName>
    </submittedName>
</protein>
<evidence type="ECO:0000313" key="2">
    <source>
        <dbReference type="Proteomes" id="UP000822688"/>
    </source>
</evidence>
<accession>A0A8T0HQN1</accession>
<dbReference type="EMBL" id="CM026426">
    <property type="protein sequence ID" value="KAG0573156.1"/>
    <property type="molecule type" value="Genomic_DNA"/>
</dbReference>
<gene>
    <name evidence="1" type="ORF">KC19_VG153100</name>
</gene>
<keyword evidence="2" id="KW-1185">Reference proteome</keyword>
<evidence type="ECO:0000313" key="1">
    <source>
        <dbReference type="EMBL" id="KAG0573156.1"/>
    </source>
</evidence>
<dbReference type="Proteomes" id="UP000822688">
    <property type="component" value="Chromosome V"/>
</dbReference>
<proteinExistence type="predicted"/>
<reference evidence="1" key="1">
    <citation type="submission" date="2020-06" db="EMBL/GenBank/DDBJ databases">
        <title>WGS assembly of Ceratodon purpureus strain R40.</title>
        <authorList>
            <person name="Carey S.B."/>
            <person name="Jenkins J."/>
            <person name="Shu S."/>
            <person name="Lovell J.T."/>
            <person name="Sreedasyam A."/>
            <person name="Maumus F."/>
            <person name="Tiley G.P."/>
            <person name="Fernandez-Pozo N."/>
            <person name="Barry K."/>
            <person name="Chen C."/>
            <person name="Wang M."/>
            <person name="Lipzen A."/>
            <person name="Daum C."/>
            <person name="Saski C.A."/>
            <person name="Payton A.C."/>
            <person name="Mcbreen J.C."/>
            <person name="Conrad R.E."/>
            <person name="Kollar L.M."/>
            <person name="Olsson S."/>
            <person name="Huttunen S."/>
            <person name="Landis J.B."/>
            <person name="Wickett N.J."/>
            <person name="Johnson M.G."/>
            <person name="Rensing S.A."/>
            <person name="Grimwood J."/>
            <person name="Schmutz J."/>
            <person name="Mcdaniel S.F."/>
        </authorList>
    </citation>
    <scope>NUCLEOTIDE SEQUENCE</scope>
    <source>
        <strain evidence="1">R40</strain>
    </source>
</reference>
<sequence length="108" mass="12932">MEADRGDPRVEVEVWWSEFAPKLGFQVWSDGWGGCEHSVCRWQFRLRGEEYQPRGSNIRLVNTLVFFYWRGAKTWKELVLLENQHDFCVTRVNIIFVLNFAYLLVEMK</sequence>
<organism evidence="1 2">
    <name type="scientific">Ceratodon purpureus</name>
    <name type="common">Fire moss</name>
    <name type="synonym">Dicranum purpureum</name>
    <dbReference type="NCBI Taxonomy" id="3225"/>
    <lineage>
        <taxon>Eukaryota</taxon>
        <taxon>Viridiplantae</taxon>
        <taxon>Streptophyta</taxon>
        <taxon>Embryophyta</taxon>
        <taxon>Bryophyta</taxon>
        <taxon>Bryophytina</taxon>
        <taxon>Bryopsida</taxon>
        <taxon>Dicranidae</taxon>
        <taxon>Pseudoditrichales</taxon>
        <taxon>Ditrichaceae</taxon>
        <taxon>Ceratodon</taxon>
    </lineage>
</organism>
<name>A0A8T0HQN1_CERPU</name>